<keyword evidence="1" id="KW-0732">Signal</keyword>
<dbReference type="Proteomes" id="UP000249873">
    <property type="component" value="Chromosome"/>
</dbReference>
<dbReference type="KEGG" id="als:DJ013_19340"/>
<dbReference type="InterPro" id="IPR005135">
    <property type="entry name" value="Endo/exonuclease/phosphatase"/>
</dbReference>
<dbReference type="OrthoDB" id="5447300at2"/>
<dbReference type="InterPro" id="IPR036691">
    <property type="entry name" value="Endo/exonu/phosph_ase_sf"/>
</dbReference>
<dbReference type="RefSeq" id="WP_111373574.1">
    <property type="nucleotide sequence ID" value="NZ_CP029480.1"/>
</dbReference>
<protein>
    <recommendedName>
        <fullName evidence="2">Endonuclease/exonuclease/phosphatase domain-containing protein</fullName>
    </recommendedName>
</protein>
<accession>A0A2Z4GFW8</accession>
<evidence type="ECO:0000313" key="4">
    <source>
        <dbReference type="Proteomes" id="UP000249873"/>
    </source>
</evidence>
<evidence type="ECO:0000256" key="1">
    <source>
        <dbReference type="SAM" id="SignalP"/>
    </source>
</evidence>
<dbReference type="Gene3D" id="3.60.10.10">
    <property type="entry name" value="Endonuclease/exonuclease/phosphatase"/>
    <property type="match status" value="1"/>
</dbReference>
<dbReference type="SUPFAM" id="SSF56219">
    <property type="entry name" value="DNase I-like"/>
    <property type="match status" value="1"/>
</dbReference>
<name>A0A2Z4GFW8_9BACT</name>
<dbReference type="AlphaFoldDB" id="A0A2Z4GFW8"/>
<gene>
    <name evidence="3" type="ORF">DJ013_19340</name>
</gene>
<dbReference type="GO" id="GO:0006506">
    <property type="term" value="P:GPI anchor biosynthetic process"/>
    <property type="evidence" value="ECO:0007669"/>
    <property type="project" value="TreeGrafter"/>
</dbReference>
<proteinExistence type="predicted"/>
<sequence>MKLKISLPLLFLLFSHTVWSQTTAEKPKVIKILTFNILHGATTKGDFDLDHIAKVISDANPDFVALQEVDYKTNRARKYDLVTELGFRTKMSPLFGKAMKFDGGEYGEGVLSKYTFLNTRNVGLPYSPGSEPRAALEVTSVLSSGDTVSFVGTHLDHLKDGRDRLAQVESINASFTSNSYPTILAGDLNDVPGSFAINTLEKHWLAAYDKENPEATFPSDKPNIKIDYVMFFPKNRWKVLSTQVIQDAVASDHCAYLVTVELLEE</sequence>
<dbReference type="GO" id="GO:0016020">
    <property type="term" value="C:membrane"/>
    <property type="evidence" value="ECO:0007669"/>
    <property type="project" value="GOC"/>
</dbReference>
<feature type="chain" id="PRO_5016311553" description="Endonuclease/exonuclease/phosphatase domain-containing protein" evidence="1">
    <location>
        <begin position="21"/>
        <end position="265"/>
    </location>
</feature>
<feature type="domain" description="Endonuclease/exonuclease/phosphatase" evidence="2">
    <location>
        <begin position="33"/>
        <end position="253"/>
    </location>
</feature>
<dbReference type="PANTHER" id="PTHR14859">
    <property type="entry name" value="CALCOFLUOR WHITE HYPERSENSITIVE PROTEIN PRECURSOR"/>
    <property type="match status" value="1"/>
</dbReference>
<dbReference type="EMBL" id="CP029480">
    <property type="protein sequence ID" value="AWW00207.1"/>
    <property type="molecule type" value="Genomic_DNA"/>
</dbReference>
<dbReference type="InterPro" id="IPR051916">
    <property type="entry name" value="GPI-anchor_lipid_remodeler"/>
</dbReference>
<dbReference type="Pfam" id="PF03372">
    <property type="entry name" value="Exo_endo_phos"/>
    <property type="match status" value="1"/>
</dbReference>
<feature type="signal peptide" evidence="1">
    <location>
        <begin position="1"/>
        <end position="20"/>
    </location>
</feature>
<dbReference type="PANTHER" id="PTHR14859:SF15">
    <property type="entry name" value="ENDONUCLEASE_EXONUCLEASE_PHOSPHATASE DOMAIN-CONTAINING PROTEIN"/>
    <property type="match status" value="1"/>
</dbReference>
<reference evidence="3 4" key="1">
    <citation type="submission" date="2018-05" db="EMBL/GenBank/DDBJ databases">
        <title>Complete genome sequence of Arcticibacterium luteifluviistationis SM1504T, a cytophagaceae bacterium isolated from Arctic surface seawater.</title>
        <authorList>
            <person name="Li Y."/>
            <person name="Qin Q.-L."/>
        </authorList>
    </citation>
    <scope>NUCLEOTIDE SEQUENCE [LARGE SCALE GENOMIC DNA]</scope>
    <source>
        <strain evidence="3 4">SM1504</strain>
    </source>
</reference>
<dbReference type="GO" id="GO:0003824">
    <property type="term" value="F:catalytic activity"/>
    <property type="evidence" value="ECO:0007669"/>
    <property type="project" value="InterPro"/>
</dbReference>
<evidence type="ECO:0000259" key="2">
    <source>
        <dbReference type="Pfam" id="PF03372"/>
    </source>
</evidence>
<keyword evidence="4" id="KW-1185">Reference proteome</keyword>
<evidence type="ECO:0000313" key="3">
    <source>
        <dbReference type="EMBL" id="AWW00207.1"/>
    </source>
</evidence>
<organism evidence="3 4">
    <name type="scientific">Arcticibacterium luteifluviistationis</name>
    <dbReference type="NCBI Taxonomy" id="1784714"/>
    <lineage>
        <taxon>Bacteria</taxon>
        <taxon>Pseudomonadati</taxon>
        <taxon>Bacteroidota</taxon>
        <taxon>Cytophagia</taxon>
        <taxon>Cytophagales</taxon>
        <taxon>Leadbetterellaceae</taxon>
        <taxon>Arcticibacterium</taxon>
    </lineage>
</organism>